<evidence type="ECO:0000313" key="7">
    <source>
        <dbReference type="Proteomes" id="UP001530377"/>
    </source>
</evidence>
<dbReference type="Proteomes" id="UP001530377">
    <property type="component" value="Unassembled WGS sequence"/>
</dbReference>
<dbReference type="InterPro" id="IPR054549">
    <property type="entry name" value="UVB_sens_RUS_dom"/>
</dbReference>
<dbReference type="InterPro" id="IPR055412">
    <property type="entry name" value="UVB_sens_C"/>
</dbReference>
<organism evidence="6 7">
    <name type="scientific">Cyclostephanos tholiformis</name>
    <dbReference type="NCBI Taxonomy" id="382380"/>
    <lineage>
        <taxon>Eukaryota</taxon>
        <taxon>Sar</taxon>
        <taxon>Stramenopiles</taxon>
        <taxon>Ochrophyta</taxon>
        <taxon>Bacillariophyta</taxon>
        <taxon>Coscinodiscophyceae</taxon>
        <taxon>Thalassiosirophycidae</taxon>
        <taxon>Stephanodiscales</taxon>
        <taxon>Stephanodiscaceae</taxon>
        <taxon>Cyclostephanos</taxon>
    </lineage>
</organism>
<evidence type="ECO:0000256" key="3">
    <source>
        <dbReference type="SAM" id="SignalP"/>
    </source>
</evidence>
<evidence type="ECO:0000256" key="1">
    <source>
        <dbReference type="ARBA" id="ARBA00007558"/>
    </source>
</evidence>
<feature type="region of interest" description="Disordered" evidence="2">
    <location>
        <begin position="75"/>
        <end position="105"/>
    </location>
</feature>
<dbReference type="Pfam" id="PF24160">
    <property type="entry name" value="UVB_sens_C"/>
    <property type="match status" value="1"/>
</dbReference>
<dbReference type="PANTHER" id="PTHR12770">
    <property type="entry name" value="RUS1 FAMILY PROTEIN C16ORF58"/>
    <property type="match status" value="1"/>
</dbReference>
<feature type="chain" id="PRO_5044785075" evidence="3">
    <location>
        <begin position="28"/>
        <end position="697"/>
    </location>
</feature>
<dbReference type="Pfam" id="PF04884">
    <property type="entry name" value="UVB_sens_prot"/>
    <property type="match status" value="2"/>
</dbReference>
<evidence type="ECO:0000259" key="5">
    <source>
        <dbReference type="Pfam" id="PF24160"/>
    </source>
</evidence>
<gene>
    <name evidence="6" type="ORF">ACHAXA_000055</name>
</gene>
<protein>
    <submittedName>
        <fullName evidence="6">Uncharacterized protein</fullName>
    </submittedName>
</protein>
<comment type="caution">
    <text evidence="6">The sequence shown here is derived from an EMBL/GenBank/DDBJ whole genome shotgun (WGS) entry which is preliminary data.</text>
</comment>
<feature type="domain" description="Protein root UVB sensitive/RUS" evidence="4">
    <location>
        <begin position="384"/>
        <end position="462"/>
    </location>
</feature>
<keyword evidence="3" id="KW-0732">Signal</keyword>
<feature type="domain" description="Root UVB sensitive protein C-terminal" evidence="5">
    <location>
        <begin position="579"/>
        <end position="676"/>
    </location>
</feature>
<proteinExistence type="inferred from homology"/>
<dbReference type="PANTHER" id="PTHR12770:SF20">
    <property type="entry name" value="PROTEIN ROOT UVB SENSITIVE 6"/>
    <property type="match status" value="1"/>
</dbReference>
<accession>A0ABD3SRL3</accession>
<evidence type="ECO:0000259" key="4">
    <source>
        <dbReference type="Pfam" id="PF04884"/>
    </source>
</evidence>
<sequence length="697" mass="75649">MVARWIAILALPSVFCVLGGSSRGGWAHALLPSGNGQANCAGRWRRATTGRRILESCGPIVKTIRGRRSSNVVASSTSSSASSAATTSSSSSSSSSSELGSAAESNEATKTAAHIELYSVDVRYNLRSQLTYEASTGRYLDIADAESMSSSGVLAAGGTTNNNGRNWGQFLHSAFVPEGVSPSYYGYVRWRILQRFVNANVHVIGTQSLLMGLRGMQQGGRIAVETATTGGTTATLGAAAATNWVLKDTLGKVVRMAWASRMGRKFDPDAKRWRFRASLIYALGNGLEVCTYLHPRYFLALAMLANSCKQMSMLTSSATRNAIYNSFRRIDNESSMSSMSSMSSSSSSSSGGINVAPAAVDNGLNGTVAAIGSGNGRRGSGGVENIGDITAKGEAQIAVVDLLGIFSGICLSRVVGVSVQNVFAVWVTLQIAEIFCMYHEMRSVEYKTFNFERMYTVLGDLMLDEEVGGDDGNESTIQHVDNSSSSDRQRYKFIGRIPTPSQIAAKEKIFLPPDHLARRAIAFGSPGRTLLDPEELDMLINDVFRGEKYFLVVGQDVKNARGLSSRVRQWIRRRNEASKDSRSVYVGIDPQEQCHIVLHADANNLDILKSALALVILRKKLVKKVRGVTRSSNSVVDDTSLGLRSRNCMAELRGAGNEANEIFPQFLRELTKQGWRPPLRSMLGRVSARADWHIQRR</sequence>
<dbReference type="AlphaFoldDB" id="A0ABD3SRL3"/>
<evidence type="ECO:0000256" key="2">
    <source>
        <dbReference type="SAM" id="MobiDB-lite"/>
    </source>
</evidence>
<keyword evidence="7" id="KW-1185">Reference proteome</keyword>
<dbReference type="InterPro" id="IPR006968">
    <property type="entry name" value="RUS_fam"/>
</dbReference>
<reference evidence="6 7" key="1">
    <citation type="submission" date="2024-10" db="EMBL/GenBank/DDBJ databases">
        <title>Updated reference genomes for cyclostephanoid diatoms.</title>
        <authorList>
            <person name="Roberts W.R."/>
            <person name="Alverson A.J."/>
        </authorList>
    </citation>
    <scope>NUCLEOTIDE SEQUENCE [LARGE SCALE GENOMIC DNA]</scope>
    <source>
        <strain evidence="6 7">AJA228-03</strain>
    </source>
</reference>
<comment type="similarity">
    <text evidence="1">Belongs to the RUS1 family.</text>
</comment>
<feature type="signal peptide" evidence="3">
    <location>
        <begin position="1"/>
        <end position="27"/>
    </location>
</feature>
<name>A0ABD3SRL3_9STRA</name>
<dbReference type="EMBL" id="JALLPB020000010">
    <property type="protein sequence ID" value="KAL3826991.1"/>
    <property type="molecule type" value="Genomic_DNA"/>
</dbReference>
<feature type="domain" description="Protein root UVB sensitive/RUS" evidence="4">
    <location>
        <begin position="165"/>
        <end position="336"/>
    </location>
</feature>
<evidence type="ECO:0000313" key="6">
    <source>
        <dbReference type="EMBL" id="KAL3826991.1"/>
    </source>
</evidence>